<evidence type="ECO:0000313" key="5">
    <source>
        <dbReference type="EMBL" id="KAH9362080.1"/>
    </source>
</evidence>
<dbReference type="InterPro" id="IPR018359">
    <property type="entry name" value="Bromodomain_CS"/>
</dbReference>
<dbReference type="GO" id="GO:0000785">
    <property type="term" value="C:chromatin"/>
    <property type="evidence" value="ECO:0007669"/>
    <property type="project" value="TreeGrafter"/>
</dbReference>
<dbReference type="OMA" id="YDGHEEF"/>
<dbReference type="PANTHER" id="PTHR22880">
    <property type="entry name" value="FALZ-RELATED BROMODOMAIN-CONTAINING PROTEINS"/>
    <property type="match status" value="1"/>
</dbReference>
<feature type="compositionally biased region" description="Basic and acidic residues" evidence="3">
    <location>
        <begin position="8"/>
        <end position="21"/>
    </location>
</feature>
<evidence type="ECO:0000313" key="6">
    <source>
        <dbReference type="Proteomes" id="UP000821853"/>
    </source>
</evidence>
<dbReference type="PROSITE" id="PS00633">
    <property type="entry name" value="BROMODOMAIN_1"/>
    <property type="match status" value="1"/>
</dbReference>
<dbReference type="PANTHER" id="PTHR22880:SF225">
    <property type="entry name" value="BROMODOMAIN-CONTAINING PROTEIN BET-1-RELATED"/>
    <property type="match status" value="1"/>
</dbReference>
<dbReference type="Proteomes" id="UP000821853">
    <property type="component" value="Chromosome 1"/>
</dbReference>
<feature type="region of interest" description="Disordered" evidence="3">
    <location>
        <begin position="1"/>
        <end position="29"/>
    </location>
</feature>
<dbReference type="InterPro" id="IPR036427">
    <property type="entry name" value="Bromodomain-like_sf"/>
</dbReference>
<comment type="caution">
    <text evidence="5">The sequence shown here is derived from an EMBL/GenBank/DDBJ whole genome shotgun (WGS) entry which is preliminary data.</text>
</comment>
<dbReference type="InterPro" id="IPR050935">
    <property type="entry name" value="Bromo_chromatin_reader"/>
</dbReference>
<dbReference type="VEuPathDB" id="VectorBase:HLOH_062234"/>
<feature type="domain" description="Bromo" evidence="4">
    <location>
        <begin position="95"/>
        <end position="167"/>
    </location>
</feature>
<reference evidence="5 6" key="1">
    <citation type="journal article" date="2020" name="Cell">
        <title>Large-Scale Comparative Analyses of Tick Genomes Elucidate Their Genetic Diversity and Vector Capacities.</title>
        <authorList>
            <consortium name="Tick Genome and Microbiome Consortium (TIGMIC)"/>
            <person name="Jia N."/>
            <person name="Wang J."/>
            <person name="Shi W."/>
            <person name="Du L."/>
            <person name="Sun Y."/>
            <person name="Zhan W."/>
            <person name="Jiang J.F."/>
            <person name="Wang Q."/>
            <person name="Zhang B."/>
            <person name="Ji P."/>
            <person name="Bell-Sakyi L."/>
            <person name="Cui X.M."/>
            <person name="Yuan T.T."/>
            <person name="Jiang B.G."/>
            <person name="Yang W.F."/>
            <person name="Lam T.T."/>
            <person name="Chang Q.C."/>
            <person name="Ding S.J."/>
            <person name="Wang X.J."/>
            <person name="Zhu J.G."/>
            <person name="Ruan X.D."/>
            <person name="Zhao L."/>
            <person name="Wei J.T."/>
            <person name="Ye R.Z."/>
            <person name="Que T.C."/>
            <person name="Du C.H."/>
            <person name="Zhou Y.H."/>
            <person name="Cheng J.X."/>
            <person name="Dai P.F."/>
            <person name="Guo W.B."/>
            <person name="Han X.H."/>
            <person name="Huang E.J."/>
            <person name="Li L.F."/>
            <person name="Wei W."/>
            <person name="Gao Y.C."/>
            <person name="Liu J.Z."/>
            <person name="Shao H.Z."/>
            <person name="Wang X."/>
            <person name="Wang C.C."/>
            <person name="Yang T.C."/>
            <person name="Huo Q.B."/>
            <person name="Li W."/>
            <person name="Chen H.Y."/>
            <person name="Chen S.E."/>
            <person name="Zhou L.G."/>
            <person name="Ni X.B."/>
            <person name="Tian J.H."/>
            <person name="Sheng Y."/>
            <person name="Liu T."/>
            <person name="Pan Y.S."/>
            <person name="Xia L.Y."/>
            <person name="Li J."/>
            <person name="Zhao F."/>
            <person name="Cao W.C."/>
        </authorList>
    </citation>
    <scope>NUCLEOTIDE SEQUENCE [LARGE SCALE GENOMIC DNA]</scope>
    <source>
        <strain evidence="5">HaeL-2018</strain>
    </source>
</reference>
<protein>
    <recommendedName>
        <fullName evidence="4">Bromo domain-containing protein</fullName>
    </recommendedName>
</protein>
<dbReference type="PRINTS" id="PR00503">
    <property type="entry name" value="BROMODOMAIN"/>
</dbReference>
<evidence type="ECO:0000259" key="4">
    <source>
        <dbReference type="PROSITE" id="PS50014"/>
    </source>
</evidence>
<evidence type="ECO:0000256" key="2">
    <source>
        <dbReference type="PROSITE-ProRule" id="PRU00035"/>
    </source>
</evidence>
<keyword evidence="6" id="KW-1185">Reference proteome</keyword>
<dbReference type="GO" id="GO:0005634">
    <property type="term" value="C:nucleus"/>
    <property type="evidence" value="ECO:0007669"/>
    <property type="project" value="TreeGrafter"/>
</dbReference>
<feature type="compositionally biased region" description="Basic residues" evidence="3">
    <location>
        <begin position="263"/>
        <end position="274"/>
    </location>
</feature>
<feature type="region of interest" description="Disordered" evidence="3">
    <location>
        <begin position="186"/>
        <end position="251"/>
    </location>
</feature>
<dbReference type="Pfam" id="PF00439">
    <property type="entry name" value="Bromodomain"/>
    <property type="match status" value="1"/>
</dbReference>
<sequence length="324" mass="36234">MALPKPPATKEKGAAKRKEDSATPPPLEPLRLFRVAAGWAAETRRSEISTRSESHRLLIRISSKRLQHTQQHNSEQKGRLDGQLKYCNSILAELLDNEHAWPFLEPVDAKLPGLRDYYKVIKHPMDMGTVKQRMDNWQYDGHEEFARDMRLIFTNCYKYHPPGHQLVAMATELQGIFELLYAKMPHEPQRKKRKPSPQAGEEEEGDAGSPAAGPRSPPPVGLRPVTPMTGKKSNARSSCSNCKSNSAPPRGWSACWQREVARRIRGRSKKRTERRSKGGPAAAVKPRTTAPPASIPEACAKTTLFAARVKMRITDLVLVSSVLP</sequence>
<proteinExistence type="predicted"/>
<feature type="compositionally biased region" description="Polar residues" evidence="3">
    <location>
        <begin position="231"/>
        <end position="247"/>
    </location>
</feature>
<dbReference type="InterPro" id="IPR001487">
    <property type="entry name" value="Bromodomain"/>
</dbReference>
<feature type="region of interest" description="Disordered" evidence="3">
    <location>
        <begin position="263"/>
        <end position="295"/>
    </location>
</feature>
<dbReference type="EMBL" id="JABSTR010000001">
    <property type="protein sequence ID" value="KAH9362080.1"/>
    <property type="molecule type" value="Genomic_DNA"/>
</dbReference>
<dbReference type="Gene3D" id="1.20.920.10">
    <property type="entry name" value="Bromodomain-like"/>
    <property type="match status" value="1"/>
</dbReference>
<dbReference type="PROSITE" id="PS50014">
    <property type="entry name" value="BROMODOMAIN_2"/>
    <property type="match status" value="1"/>
</dbReference>
<dbReference type="AlphaFoldDB" id="A0A9J6FI25"/>
<dbReference type="SUPFAM" id="SSF47370">
    <property type="entry name" value="Bromodomain"/>
    <property type="match status" value="1"/>
</dbReference>
<keyword evidence="1 2" id="KW-0103">Bromodomain</keyword>
<name>A0A9J6FI25_HAELO</name>
<dbReference type="GO" id="GO:0006355">
    <property type="term" value="P:regulation of DNA-templated transcription"/>
    <property type="evidence" value="ECO:0007669"/>
    <property type="project" value="TreeGrafter"/>
</dbReference>
<dbReference type="SMART" id="SM00297">
    <property type="entry name" value="BROMO"/>
    <property type="match status" value="1"/>
</dbReference>
<evidence type="ECO:0000256" key="1">
    <source>
        <dbReference type="ARBA" id="ARBA00023117"/>
    </source>
</evidence>
<accession>A0A9J6FI25</accession>
<evidence type="ECO:0000256" key="3">
    <source>
        <dbReference type="SAM" id="MobiDB-lite"/>
    </source>
</evidence>
<gene>
    <name evidence="5" type="ORF">HPB48_002058</name>
</gene>
<dbReference type="OrthoDB" id="21449at2759"/>
<organism evidence="5 6">
    <name type="scientific">Haemaphysalis longicornis</name>
    <name type="common">Bush tick</name>
    <dbReference type="NCBI Taxonomy" id="44386"/>
    <lineage>
        <taxon>Eukaryota</taxon>
        <taxon>Metazoa</taxon>
        <taxon>Ecdysozoa</taxon>
        <taxon>Arthropoda</taxon>
        <taxon>Chelicerata</taxon>
        <taxon>Arachnida</taxon>
        <taxon>Acari</taxon>
        <taxon>Parasitiformes</taxon>
        <taxon>Ixodida</taxon>
        <taxon>Ixodoidea</taxon>
        <taxon>Ixodidae</taxon>
        <taxon>Haemaphysalinae</taxon>
        <taxon>Haemaphysalis</taxon>
    </lineage>
</organism>
<dbReference type="GO" id="GO:0006338">
    <property type="term" value="P:chromatin remodeling"/>
    <property type="evidence" value="ECO:0007669"/>
    <property type="project" value="TreeGrafter"/>
</dbReference>